<proteinExistence type="predicted"/>
<dbReference type="InterPro" id="IPR004224">
    <property type="entry name" value="Fum_red_B_TM"/>
</dbReference>
<feature type="binding site" description="axial binding residue" evidence="9">
    <location>
        <position position="92"/>
    </location>
    <ligand>
        <name>heme b</name>
        <dbReference type="ChEBI" id="CHEBI:60344"/>
        <label>bD</label>
    </ligand>
    <ligandPart>
        <name>Fe</name>
        <dbReference type="ChEBI" id="CHEBI:18248"/>
    </ligandPart>
</feature>
<dbReference type="Proteomes" id="UP000509414">
    <property type="component" value="Chromosome"/>
</dbReference>
<accession>A0A7H9CFZ3</accession>
<dbReference type="Pfam" id="PF01127">
    <property type="entry name" value="Sdh_cyt"/>
    <property type="match status" value="1"/>
</dbReference>
<evidence type="ECO:0000256" key="10">
    <source>
        <dbReference type="SAM" id="Phobius"/>
    </source>
</evidence>
<keyword evidence="7 8" id="KW-0472">Membrane</keyword>
<protein>
    <recommendedName>
        <fullName evidence="8">Fumarate reductase cytochrome b subunit</fullName>
    </recommendedName>
</protein>
<evidence type="ECO:0000256" key="6">
    <source>
        <dbReference type="ARBA" id="ARBA00023004"/>
    </source>
</evidence>
<evidence type="ECO:0000256" key="4">
    <source>
        <dbReference type="ARBA" id="ARBA00022723"/>
    </source>
</evidence>
<keyword evidence="8" id="KW-1003">Cell membrane</keyword>
<dbReference type="SUPFAM" id="SSF81343">
    <property type="entry name" value="Fumarate reductase respiratory complex transmembrane subunits"/>
    <property type="match status" value="1"/>
</dbReference>
<evidence type="ECO:0000256" key="3">
    <source>
        <dbReference type="ARBA" id="ARBA00022692"/>
    </source>
</evidence>
<dbReference type="NCBIfam" id="NF010072">
    <property type="entry name" value="PRK13553.1"/>
    <property type="match status" value="1"/>
</dbReference>
<feature type="binding site" description="axial binding residue" evidence="9">
    <location>
        <position position="42"/>
    </location>
    <ligand>
        <name>heme b</name>
        <dbReference type="ChEBI" id="CHEBI:60344"/>
        <label>bD</label>
    </ligand>
    <ligandPart>
        <name>Fe</name>
        <dbReference type="ChEBI" id="CHEBI:18248"/>
    </ligandPart>
</feature>
<evidence type="ECO:0000256" key="9">
    <source>
        <dbReference type="PIRSR" id="PIRSR000177-1"/>
    </source>
</evidence>
<organism evidence="11 12">
    <name type="scientific">Candidatus Campylobacter infans</name>
    <dbReference type="NCBI Taxonomy" id="2561898"/>
    <lineage>
        <taxon>Bacteria</taxon>
        <taxon>Pseudomonadati</taxon>
        <taxon>Campylobacterota</taxon>
        <taxon>Epsilonproteobacteria</taxon>
        <taxon>Campylobacterales</taxon>
        <taxon>Campylobacteraceae</taxon>
        <taxon>Campylobacter</taxon>
    </lineage>
</organism>
<keyword evidence="12" id="KW-1185">Reference proteome</keyword>
<keyword evidence="2 8" id="KW-0349">Heme</keyword>
<dbReference type="KEGG" id="cinf:CINF_0574"/>
<keyword evidence="8" id="KW-0249">Electron transport</keyword>
<dbReference type="RefSeq" id="WP_179975674.1">
    <property type="nucleotide sequence ID" value="NZ_CP049075.1"/>
</dbReference>
<keyword evidence="6 8" id="KW-0408">Iron</keyword>
<keyword evidence="11" id="KW-0560">Oxidoreductase</keyword>
<evidence type="ECO:0000256" key="2">
    <source>
        <dbReference type="ARBA" id="ARBA00022617"/>
    </source>
</evidence>
<gene>
    <name evidence="11" type="primary">frdC</name>
    <name evidence="11" type="ORF">CINF_0574</name>
</gene>
<feature type="transmembrane region" description="Helical" evidence="10">
    <location>
        <begin position="124"/>
        <end position="148"/>
    </location>
</feature>
<feature type="binding site" description="axial binding residue" evidence="9">
    <location>
        <position position="142"/>
    </location>
    <ligand>
        <name>heme b</name>
        <dbReference type="ChEBI" id="CHEBI:60344"/>
        <label>bD</label>
    </ligand>
    <ligandPart>
        <name>Fe</name>
        <dbReference type="ChEBI" id="CHEBI:18248"/>
    </ligandPart>
</feature>
<dbReference type="GO" id="GO:0005886">
    <property type="term" value="C:plasma membrane"/>
    <property type="evidence" value="ECO:0007669"/>
    <property type="project" value="UniProtKB-SubCell"/>
</dbReference>
<dbReference type="GO" id="GO:0046872">
    <property type="term" value="F:metal ion binding"/>
    <property type="evidence" value="ECO:0007669"/>
    <property type="project" value="UniProtKB-UniRule"/>
</dbReference>
<dbReference type="GO" id="GO:0006099">
    <property type="term" value="P:tricarboxylic acid cycle"/>
    <property type="evidence" value="ECO:0007669"/>
    <property type="project" value="UniProtKB-UniRule"/>
</dbReference>
<dbReference type="InterPro" id="IPR034804">
    <property type="entry name" value="SQR/QFR_C/D"/>
</dbReference>
<evidence type="ECO:0000256" key="1">
    <source>
        <dbReference type="ARBA" id="ARBA00004370"/>
    </source>
</evidence>
<feature type="transmembrane region" description="Helical" evidence="10">
    <location>
        <begin position="73"/>
        <end position="95"/>
    </location>
</feature>
<sequence>MNKQIEGFLGIGDDGRKSRIPAKLDLIQSGTGLFLGLFMWLHMCFVATILISKDAFDYIVHLLELRFIADSPMMSYITSFLAACVLIVFFIHAALGMRKMPINFRQWQIYRAHASRMKHEDTTLWWIQACTGFIMFFLGSAHLIIIITNGDKISADLSSQRVFNHFMWLFYLVLLFSVELHGSIGLYRLCVKWGWFEGKDAKASRKKLKTAKWVVSAVFIVLGLASLAAFLKIGYHNYSTGNWEKAQILHINNDGVRV</sequence>
<evidence type="ECO:0000256" key="8">
    <source>
        <dbReference type="PIRNR" id="PIRNR000177"/>
    </source>
</evidence>
<keyword evidence="4 8" id="KW-0479">Metal-binding</keyword>
<evidence type="ECO:0000256" key="7">
    <source>
        <dbReference type="ARBA" id="ARBA00023136"/>
    </source>
</evidence>
<dbReference type="AlphaFoldDB" id="A0A7H9CFZ3"/>
<keyword evidence="8" id="KW-0816">Tricarboxylic acid cycle</keyword>
<dbReference type="EMBL" id="CP049075">
    <property type="protein sequence ID" value="QLI05097.1"/>
    <property type="molecule type" value="Genomic_DNA"/>
</dbReference>
<feature type="transmembrane region" description="Helical" evidence="10">
    <location>
        <begin position="211"/>
        <end position="235"/>
    </location>
</feature>
<evidence type="ECO:0000313" key="11">
    <source>
        <dbReference type="EMBL" id="QLI05097.1"/>
    </source>
</evidence>
<comment type="subcellular location">
    <subcellularLocation>
        <location evidence="8">Cell inner membrane</location>
    </subcellularLocation>
    <subcellularLocation>
        <location evidence="1">Membrane</location>
    </subcellularLocation>
</comment>
<evidence type="ECO:0000313" key="12">
    <source>
        <dbReference type="Proteomes" id="UP000509414"/>
    </source>
</evidence>
<dbReference type="Gene3D" id="1.20.1300.10">
    <property type="entry name" value="Fumarate reductase/succinate dehydrogenase, transmembrane subunit"/>
    <property type="match status" value="1"/>
</dbReference>
<feature type="binding site" description="axial binding residue" evidence="9">
    <location>
        <position position="181"/>
    </location>
    <ligand>
        <name>heme b</name>
        <dbReference type="ChEBI" id="CHEBI:60344"/>
        <label>bD</label>
    </ligand>
    <ligandPart>
        <name>Fe</name>
        <dbReference type="ChEBI" id="CHEBI:18248"/>
    </ligandPart>
</feature>
<evidence type="ECO:0000256" key="5">
    <source>
        <dbReference type="ARBA" id="ARBA00022989"/>
    </source>
</evidence>
<comment type="function">
    <text evidence="8">The fumarate reductase enzyme complex is required for fumarate respiration. This subunit anchors the complex in the membrane and binds a diheme cytochrome b.</text>
</comment>
<feature type="transmembrane region" description="Helical" evidence="10">
    <location>
        <begin position="168"/>
        <end position="190"/>
    </location>
</feature>
<dbReference type="InterPro" id="IPR000701">
    <property type="entry name" value="SuccDH_FuR_B_TM-su"/>
</dbReference>
<reference evidence="11 12" key="1">
    <citation type="submission" date="2020-02" db="EMBL/GenBank/DDBJ databases">
        <title>Complete genome sequence of the novel Campylobacter species Candidatus Campylobacter infans.</title>
        <authorList>
            <person name="Duim B."/>
            <person name="Zomer A."/>
            <person name="van der Graaf L."/>
            <person name="Wagenaar J."/>
        </authorList>
    </citation>
    <scope>NUCLEOTIDE SEQUENCE [LARGE SCALE GENOMIC DNA]</scope>
    <source>
        <strain evidence="11 12">19S00001</strain>
    </source>
</reference>
<keyword evidence="3 10" id="KW-0812">Transmembrane</keyword>
<feature type="transmembrane region" description="Helical" evidence="10">
    <location>
        <begin position="33"/>
        <end position="53"/>
    </location>
</feature>
<name>A0A7H9CFZ3_9BACT</name>
<dbReference type="GO" id="GO:0016491">
    <property type="term" value="F:oxidoreductase activity"/>
    <property type="evidence" value="ECO:0007669"/>
    <property type="project" value="UniProtKB-KW"/>
</dbReference>
<keyword evidence="8" id="KW-0813">Transport</keyword>
<keyword evidence="5 10" id="KW-1133">Transmembrane helix</keyword>
<dbReference type="CDD" id="cd00581">
    <property type="entry name" value="QFR_TypeB_TM"/>
    <property type="match status" value="1"/>
</dbReference>
<dbReference type="PIRSF" id="PIRSF000177">
    <property type="entry name" value="Fumar_rd_cyt_b"/>
    <property type="match status" value="1"/>
</dbReference>